<keyword evidence="1" id="KW-0812">Transmembrane</keyword>
<accession>A0A068YGT1</accession>
<dbReference type="Proteomes" id="UP000017246">
    <property type="component" value="Unassembled WGS sequence"/>
</dbReference>
<sequence length="418" mass="48483">MLNRSNSRSKLWPSVLLDEDEKQFELGEGNVDTEPKLDWDDKQRARARMLGIALELERKFHPLYLGNRTHNFAVDRIENIEKKASFSDSLKALVTLRISSSLNFTQNMPTTNKDGEGQKSVYDMILIDKNRDEDEEAQKERELKRLQEIQEQRRIRMKHANDKYGTHHMGEYVYLLPIEWMLDGGSVPYPPGYYPINLYDLIIDNDPSLNLSLVPQRDGLPRRKDQVQLRYLPANLHAALIPAAFTSMDIVSLLLLMAGWFLFLLCAAALIGIRAETQAATKCSFNISKNLIYQRELRKDPGLTDRLKKQAEEAGITPNTWHYLVLRKKDIGDDVFNRIALCIQHYYSFYDLVKGWEVLKNSDNPEIAKSAIALMDAFLAREYDYMSAKEVRGPPQPSMLQSKRDWQYVCRFHFLLFE</sequence>
<dbReference type="AlphaFoldDB" id="A0A068YGT1"/>
<evidence type="ECO:0000313" key="2">
    <source>
        <dbReference type="EMBL" id="CDS41438.1"/>
    </source>
</evidence>
<evidence type="ECO:0000313" key="3">
    <source>
        <dbReference type="Proteomes" id="UP000017246"/>
    </source>
</evidence>
<reference evidence="2" key="1">
    <citation type="journal article" date="2013" name="Nature">
        <title>The genomes of four tapeworm species reveal adaptations to parasitism.</title>
        <authorList>
            <person name="Tsai I.J."/>
            <person name="Zarowiecki M."/>
            <person name="Holroyd N."/>
            <person name="Garciarrubio A."/>
            <person name="Sanchez-Flores A."/>
            <person name="Brooks K.L."/>
            <person name="Tracey A."/>
            <person name="Bobes R.J."/>
            <person name="Fragoso G."/>
            <person name="Sciutto E."/>
            <person name="Aslett M."/>
            <person name="Beasley H."/>
            <person name="Bennett H.M."/>
            <person name="Cai J."/>
            <person name="Camicia F."/>
            <person name="Clark R."/>
            <person name="Cucher M."/>
            <person name="De Silva N."/>
            <person name="Day T.A."/>
            <person name="Deplazes P."/>
            <person name="Estrada K."/>
            <person name="Fernandez C."/>
            <person name="Holland P.W."/>
            <person name="Hou J."/>
            <person name="Hu S."/>
            <person name="Huckvale T."/>
            <person name="Hung S.S."/>
            <person name="Kamenetzky L."/>
            <person name="Keane J.A."/>
            <person name="Kiss F."/>
            <person name="Koziol U."/>
            <person name="Lambert O."/>
            <person name="Liu K."/>
            <person name="Luo X."/>
            <person name="Luo Y."/>
            <person name="Macchiaroli N."/>
            <person name="Nichol S."/>
            <person name="Paps J."/>
            <person name="Parkinson J."/>
            <person name="Pouchkina-Stantcheva N."/>
            <person name="Riddiford N."/>
            <person name="Rosenzvit M."/>
            <person name="Salinas G."/>
            <person name="Wasmuth J.D."/>
            <person name="Zamanian M."/>
            <person name="Zheng Y."/>
            <person name="Cai X."/>
            <person name="Soberon X."/>
            <person name="Olson P.D."/>
            <person name="Laclette J.P."/>
            <person name="Brehm K."/>
            <person name="Berriman M."/>
            <person name="Garciarrubio A."/>
            <person name="Bobes R.J."/>
            <person name="Fragoso G."/>
            <person name="Sanchez-Flores A."/>
            <person name="Estrada K."/>
            <person name="Cevallos M.A."/>
            <person name="Morett E."/>
            <person name="Gonzalez V."/>
            <person name="Portillo T."/>
            <person name="Ochoa-Leyva A."/>
            <person name="Jose M.V."/>
            <person name="Sciutto E."/>
            <person name="Landa A."/>
            <person name="Jimenez L."/>
            <person name="Valdes V."/>
            <person name="Carrero J.C."/>
            <person name="Larralde C."/>
            <person name="Morales-Montor J."/>
            <person name="Limon-Lason J."/>
            <person name="Soberon X."/>
            <person name="Laclette J.P."/>
        </authorList>
    </citation>
    <scope>NUCLEOTIDE SEQUENCE [LARGE SCALE GENOMIC DNA]</scope>
</reference>
<dbReference type="OrthoDB" id="6257319at2759"/>
<keyword evidence="3" id="KW-1185">Reference proteome</keyword>
<keyword evidence="1" id="KW-1133">Transmembrane helix</keyword>
<feature type="transmembrane region" description="Helical" evidence="1">
    <location>
        <begin position="251"/>
        <end position="273"/>
    </location>
</feature>
<dbReference type="OMA" id="IALCIQH"/>
<keyword evidence="1" id="KW-0472">Membrane</keyword>
<evidence type="ECO:0000256" key="1">
    <source>
        <dbReference type="SAM" id="Phobius"/>
    </source>
</evidence>
<dbReference type="EMBL" id="LN902841">
    <property type="protein sequence ID" value="CDS41438.1"/>
    <property type="molecule type" value="Genomic_DNA"/>
</dbReference>
<reference evidence="2" key="2">
    <citation type="submission" date="2015-11" db="EMBL/GenBank/DDBJ databases">
        <authorList>
            <person name="Zhang Y."/>
            <person name="Guo Z."/>
        </authorList>
    </citation>
    <scope>NUCLEOTIDE SEQUENCE</scope>
</reference>
<protein>
    <submittedName>
        <fullName evidence="2">Uncharacterized protein</fullName>
    </submittedName>
</protein>
<proteinExistence type="predicted"/>
<gene>
    <name evidence="2" type="ORF">EmuJ_000909000</name>
</gene>
<name>A0A068YGT1_ECHMU</name>
<organism evidence="2 3">
    <name type="scientific">Echinococcus multilocularis</name>
    <name type="common">Fox tapeworm</name>
    <dbReference type="NCBI Taxonomy" id="6211"/>
    <lineage>
        <taxon>Eukaryota</taxon>
        <taxon>Metazoa</taxon>
        <taxon>Spiralia</taxon>
        <taxon>Lophotrochozoa</taxon>
        <taxon>Platyhelminthes</taxon>
        <taxon>Cestoda</taxon>
        <taxon>Eucestoda</taxon>
        <taxon>Cyclophyllidea</taxon>
        <taxon>Taeniidae</taxon>
        <taxon>Echinococcus</taxon>
    </lineage>
</organism>